<feature type="domain" description="ABC transporter" evidence="5">
    <location>
        <begin position="6"/>
        <end position="234"/>
    </location>
</feature>
<keyword evidence="3" id="KW-0547">Nucleotide-binding</keyword>
<keyword evidence="2" id="KW-0813">Transport</keyword>
<evidence type="ECO:0000256" key="4">
    <source>
        <dbReference type="ARBA" id="ARBA00022840"/>
    </source>
</evidence>
<dbReference type="Gene3D" id="3.40.50.300">
    <property type="entry name" value="P-loop containing nucleotide triphosphate hydrolases"/>
    <property type="match status" value="1"/>
</dbReference>
<reference evidence="6 7" key="1">
    <citation type="submission" date="2016-09" db="EMBL/GenBank/DDBJ databases">
        <title>Desulfuribacillus arsenicus sp. nov., an obligately anaerobic, dissimilatory arsenic- and antimonate-reducing bacterium isolated from anoxic sediments.</title>
        <authorList>
            <person name="Abin C.A."/>
            <person name="Hollibaugh J.T."/>
        </authorList>
    </citation>
    <scope>NUCLEOTIDE SEQUENCE [LARGE SCALE GENOMIC DNA]</scope>
    <source>
        <strain evidence="6 7">MLFW-2</strain>
    </source>
</reference>
<evidence type="ECO:0000313" key="6">
    <source>
        <dbReference type="EMBL" id="OEH84899.1"/>
    </source>
</evidence>
<dbReference type="GO" id="GO:0005524">
    <property type="term" value="F:ATP binding"/>
    <property type="evidence" value="ECO:0007669"/>
    <property type="project" value="UniProtKB-KW"/>
</dbReference>
<gene>
    <name evidence="6" type="ORF">BHU72_06815</name>
</gene>
<name>A0A1E5L4K8_9FIRM</name>
<comment type="caution">
    <text evidence="6">The sequence shown here is derived from an EMBL/GenBank/DDBJ whole genome shotgun (WGS) entry which is preliminary data.</text>
</comment>
<dbReference type="STRING" id="1390249.BHU72_06815"/>
<accession>A0A1E5L4K8</accession>
<evidence type="ECO:0000313" key="7">
    <source>
        <dbReference type="Proteomes" id="UP000095255"/>
    </source>
</evidence>
<dbReference type="PROSITE" id="PS50893">
    <property type="entry name" value="ABC_TRANSPORTER_2"/>
    <property type="match status" value="1"/>
</dbReference>
<dbReference type="AlphaFoldDB" id="A0A1E5L4K8"/>
<dbReference type="RefSeq" id="WP_069702634.1">
    <property type="nucleotide sequence ID" value="NZ_MJAT01000035.1"/>
</dbReference>
<dbReference type="Proteomes" id="UP000095255">
    <property type="component" value="Unassembled WGS sequence"/>
</dbReference>
<sequence>MTKNVLEIINLQKKIKDHEIVKGITLSVKESEVFGFLGHNGAGKTTTIRMIMGLIKPTAGTVKICGYDIRDNFTKAMEHVGCIIESPDMYKYMSGTDNLKHFANMYGNITQSRIDEVVELVGLTKRIGDKVEEYSTGMCQRLGLAQAILSKPKLLILDEPTNGLDPSGIREFRELIIHLAREEKMGVFVSSHILSEIQLMCQRVAVIQMGEVLTVAEVSELIQEGKTIWELDQPKKAQVLLESKFGISSQITEDAKLSASISPQQLMEINQMFVQNAIQIAYVSKESESLEEIFLHLTKAKGETIAQTS</sequence>
<evidence type="ECO:0000256" key="3">
    <source>
        <dbReference type="ARBA" id="ARBA00022741"/>
    </source>
</evidence>
<dbReference type="EMBL" id="MJAT01000035">
    <property type="protein sequence ID" value="OEH84899.1"/>
    <property type="molecule type" value="Genomic_DNA"/>
</dbReference>
<protein>
    <submittedName>
        <fullName evidence="6">ABC transporter ATP-binding protein</fullName>
    </submittedName>
</protein>
<dbReference type="InterPro" id="IPR027417">
    <property type="entry name" value="P-loop_NTPase"/>
</dbReference>
<proteinExistence type="inferred from homology"/>
<dbReference type="PANTHER" id="PTHR43335">
    <property type="entry name" value="ABC TRANSPORTER, ATP-BINDING PROTEIN"/>
    <property type="match status" value="1"/>
</dbReference>
<dbReference type="PANTHER" id="PTHR43335:SF4">
    <property type="entry name" value="ABC TRANSPORTER, ATP-BINDING PROTEIN"/>
    <property type="match status" value="1"/>
</dbReference>
<dbReference type="OrthoDB" id="9804819at2"/>
<evidence type="ECO:0000259" key="5">
    <source>
        <dbReference type="PROSITE" id="PS50893"/>
    </source>
</evidence>
<evidence type="ECO:0000256" key="1">
    <source>
        <dbReference type="ARBA" id="ARBA00005417"/>
    </source>
</evidence>
<keyword evidence="4 6" id="KW-0067">ATP-binding</keyword>
<evidence type="ECO:0000256" key="2">
    <source>
        <dbReference type="ARBA" id="ARBA00022448"/>
    </source>
</evidence>
<comment type="similarity">
    <text evidence="1">Belongs to the ABC transporter superfamily.</text>
</comment>
<dbReference type="Pfam" id="PF00005">
    <property type="entry name" value="ABC_tran"/>
    <property type="match status" value="1"/>
</dbReference>
<dbReference type="SUPFAM" id="SSF52540">
    <property type="entry name" value="P-loop containing nucleoside triphosphate hydrolases"/>
    <property type="match status" value="1"/>
</dbReference>
<dbReference type="InterPro" id="IPR003439">
    <property type="entry name" value="ABC_transporter-like_ATP-bd"/>
</dbReference>
<dbReference type="GO" id="GO:0016887">
    <property type="term" value="F:ATP hydrolysis activity"/>
    <property type="evidence" value="ECO:0007669"/>
    <property type="project" value="InterPro"/>
</dbReference>
<keyword evidence="7" id="KW-1185">Reference proteome</keyword>
<organism evidence="6 7">
    <name type="scientific">Desulfuribacillus stibiiarsenatis</name>
    <dbReference type="NCBI Taxonomy" id="1390249"/>
    <lineage>
        <taxon>Bacteria</taxon>
        <taxon>Bacillati</taxon>
        <taxon>Bacillota</taxon>
        <taxon>Desulfuribacillia</taxon>
        <taxon>Desulfuribacillales</taxon>
        <taxon>Desulfuribacillaceae</taxon>
        <taxon>Desulfuribacillus</taxon>
    </lineage>
</organism>
<dbReference type="SMART" id="SM00382">
    <property type="entry name" value="AAA"/>
    <property type="match status" value="1"/>
</dbReference>
<dbReference type="InterPro" id="IPR003593">
    <property type="entry name" value="AAA+_ATPase"/>
</dbReference>